<dbReference type="AlphaFoldDB" id="A0A1D2QST1"/>
<dbReference type="Proteomes" id="UP000242502">
    <property type="component" value="Unassembled WGS sequence"/>
</dbReference>
<dbReference type="EMBL" id="MDLC01000006">
    <property type="protein sequence ID" value="ODS24626.1"/>
    <property type="molecule type" value="Genomic_DNA"/>
</dbReference>
<gene>
    <name evidence="1" type="ORF">AB835_02540</name>
</gene>
<dbReference type="PANTHER" id="PTHR40691:SF3">
    <property type="entry name" value="(NA+)-NQR MATURATION NQRM"/>
    <property type="match status" value="1"/>
</dbReference>
<evidence type="ECO:0000313" key="1">
    <source>
        <dbReference type="EMBL" id="ODS24626.1"/>
    </source>
</evidence>
<dbReference type="Pfam" id="PF04400">
    <property type="entry name" value="NqrM"/>
    <property type="match status" value="1"/>
</dbReference>
<evidence type="ECO:0000313" key="2">
    <source>
        <dbReference type="Proteomes" id="UP000242502"/>
    </source>
</evidence>
<dbReference type="InterPro" id="IPR007495">
    <property type="entry name" value="NqrM"/>
</dbReference>
<comment type="caution">
    <text evidence="1">The sequence shown here is derived from an EMBL/GenBank/DDBJ whole genome shotgun (WGS) entry which is preliminary data.</text>
</comment>
<accession>A0A1D2QST1</accession>
<name>A0A1D2QST1_9GAMM</name>
<sequence length="86" mass="9215">MATFLLGFILLTLVIAAMSIGVLMGRKPITGSCGGVGAALKEKDYECDLCGGNPNKCDVQQSLQQKNQMQNDNDLAFDTTTQQDSQ</sequence>
<evidence type="ECO:0008006" key="3">
    <source>
        <dbReference type="Google" id="ProtNLM"/>
    </source>
</evidence>
<dbReference type="STRING" id="62101.AB835_02540"/>
<dbReference type="PANTHER" id="PTHR40691">
    <property type="entry name" value="(NA+)-NQR MATURATION NQRM"/>
    <property type="match status" value="1"/>
</dbReference>
<organism evidence="1 2">
    <name type="scientific">Candidatus Endobugula sertula</name>
    <name type="common">Bugula neritina bacterial symbiont</name>
    <dbReference type="NCBI Taxonomy" id="62101"/>
    <lineage>
        <taxon>Bacteria</taxon>
        <taxon>Pseudomonadati</taxon>
        <taxon>Pseudomonadota</taxon>
        <taxon>Gammaproteobacteria</taxon>
        <taxon>Cellvibrionales</taxon>
        <taxon>Cellvibrionaceae</taxon>
        <taxon>Candidatus Endobugula</taxon>
    </lineage>
</organism>
<protein>
    <recommendedName>
        <fullName evidence="3">ApbE family protein</fullName>
    </recommendedName>
</protein>
<proteinExistence type="predicted"/>
<reference evidence="1 2" key="1">
    <citation type="journal article" date="2016" name="Appl. Environ. Microbiol.">
        <title>Lack of Overt Genome Reduction in the Bryostatin-Producing Bryozoan Symbiont "Candidatus Endobugula sertula".</title>
        <authorList>
            <person name="Miller I.J."/>
            <person name="Vanee N."/>
            <person name="Fong S.S."/>
            <person name="Lim-Fong G.E."/>
            <person name="Kwan J.C."/>
        </authorList>
    </citation>
    <scope>NUCLEOTIDE SEQUENCE [LARGE SCALE GENOMIC DNA]</scope>
    <source>
        <strain evidence="1">AB1-4</strain>
    </source>
</reference>